<dbReference type="Gene3D" id="1.20.1510.10">
    <property type="entry name" value="Cation efflux protein transmembrane domain"/>
    <property type="match status" value="1"/>
</dbReference>
<feature type="transmembrane region" description="Helical" evidence="15">
    <location>
        <begin position="12"/>
        <end position="32"/>
    </location>
</feature>
<comment type="subunit">
    <text evidence="13">Homodimer. The subunits are held together in a parallel orientation through zinc binding at the interface of the cytoplasmic domains.</text>
</comment>
<keyword evidence="7" id="KW-0406">Ion transport</keyword>
<feature type="transmembrane region" description="Helical" evidence="15">
    <location>
        <begin position="114"/>
        <end position="134"/>
    </location>
</feature>
<dbReference type="Pfam" id="PF16916">
    <property type="entry name" value="ZT_dimer"/>
    <property type="match status" value="1"/>
</dbReference>
<keyword evidence="8 15" id="KW-1133">Transmembrane helix</keyword>
<dbReference type="Pfam" id="PF01545">
    <property type="entry name" value="Cation_efflux"/>
    <property type="match status" value="1"/>
</dbReference>
<evidence type="ECO:0000256" key="10">
    <source>
        <dbReference type="ARBA" id="ARBA00035584"/>
    </source>
</evidence>
<proteinExistence type="inferred from homology"/>
<accession>A0A2U0T6I0</accession>
<comment type="caution">
    <text evidence="18">The sequence shown here is derived from an EMBL/GenBank/DDBJ whole genome shotgun (WGS) entry which is preliminary data.</text>
</comment>
<dbReference type="Gene3D" id="3.30.70.1350">
    <property type="entry name" value="Cation efflux protein, cytoplasmic domain"/>
    <property type="match status" value="1"/>
</dbReference>
<dbReference type="GO" id="GO:0015086">
    <property type="term" value="F:cadmium ion transmembrane transporter activity"/>
    <property type="evidence" value="ECO:0007669"/>
    <property type="project" value="TreeGrafter"/>
</dbReference>
<evidence type="ECO:0000256" key="2">
    <source>
        <dbReference type="ARBA" id="ARBA00010212"/>
    </source>
</evidence>
<evidence type="ECO:0000256" key="9">
    <source>
        <dbReference type="ARBA" id="ARBA00023136"/>
    </source>
</evidence>
<comment type="subcellular location">
    <subcellularLocation>
        <location evidence="1">Cell membrane</location>
        <topology evidence="1">Multi-pass membrane protein</topology>
    </subcellularLocation>
</comment>
<sequence>MQQQYQHYVKRAASFAVIVSTSLIIVKGIAWWKTGSLAILAAMTDSLVDLLASGTNMLVLRFALQPADRNHYFGHGKAESLAALAQSAFITGSAVFLLLQGIQRLANPVATENNGFGVIVCVISILLTFALLMYQRKVISLTQSPAIQADKLHYQTDLLMNSAILIAMLFSLYGIVYADAIFAIIIALYIFASALKMSWEAIQTLLDRALPEEEIQQIIQLAEKHPQVIGIHDIGTRQVGNTKFIQLHLELEDHLPLIDAHEIADQVEQNILADFADAKIVIHQEPHSVVQKELGQNTQTL</sequence>
<reference evidence="18 19" key="1">
    <citation type="submission" date="2018-05" db="EMBL/GenBank/DDBJ databases">
        <title>Genomic Encyclopedia of Type Strains, Phase IV (KMG-IV): sequencing the most valuable type-strain genomes for metagenomic binning, comparative biology and taxonomic classification.</title>
        <authorList>
            <person name="Goeker M."/>
        </authorList>
    </citation>
    <scope>NUCLEOTIDE SEQUENCE [LARGE SCALE GENOMIC DNA]</scope>
    <source>
        <strain evidence="18 19">DSM 22999</strain>
    </source>
</reference>
<evidence type="ECO:0000256" key="3">
    <source>
        <dbReference type="ARBA" id="ARBA00022448"/>
    </source>
</evidence>
<feature type="domain" description="Cation efflux protein transmembrane" evidence="16">
    <location>
        <begin position="16"/>
        <end position="206"/>
    </location>
</feature>
<name>A0A2U0T6I0_9PAST</name>
<keyword evidence="4" id="KW-1003">Cell membrane</keyword>
<evidence type="ECO:0000256" key="11">
    <source>
        <dbReference type="ARBA" id="ARBA00047695"/>
    </source>
</evidence>
<dbReference type="AlphaFoldDB" id="A0A2U0T6I0"/>
<dbReference type="FunFam" id="1.20.1510.10:FF:000001">
    <property type="entry name" value="Ferrous-iron efflux pump FieF"/>
    <property type="match status" value="1"/>
</dbReference>
<evidence type="ECO:0000313" key="19">
    <source>
        <dbReference type="Proteomes" id="UP000245909"/>
    </source>
</evidence>
<dbReference type="RefSeq" id="WP_116631790.1">
    <property type="nucleotide sequence ID" value="NZ_QENU01000006.1"/>
</dbReference>
<evidence type="ECO:0000259" key="17">
    <source>
        <dbReference type="Pfam" id="PF16916"/>
    </source>
</evidence>
<dbReference type="InterPro" id="IPR058533">
    <property type="entry name" value="Cation_efflux_TM"/>
</dbReference>
<dbReference type="InterPro" id="IPR027470">
    <property type="entry name" value="Cation_efflux_CTD"/>
</dbReference>
<comment type="catalytic activity">
    <reaction evidence="11">
        <text>Zn(2+)(in) + H(+)(out) = Zn(2+)(out) + H(+)(in)</text>
        <dbReference type="Rhea" id="RHEA:28839"/>
        <dbReference type="ChEBI" id="CHEBI:15378"/>
        <dbReference type="ChEBI" id="CHEBI:29105"/>
    </reaction>
</comment>
<feature type="transmembrane region" description="Helical" evidence="15">
    <location>
        <begin position="38"/>
        <end position="60"/>
    </location>
</feature>
<dbReference type="SUPFAM" id="SSF161111">
    <property type="entry name" value="Cation efflux protein transmembrane domain-like"/>
    <property type="match status" value="1"/>
</dbReference>
<keyword evidence="7" id="KW-0864">Zinc transport</keyword>
<dbReference type="GO" id="GO:0006882">
    <property type="term" value="P:intracellular zinc ion homeostasis"/>
    <property type="evidence" value="ECO:0007669"/>
    <property type="project" value="TreeGrafter"/>
</dbReference>
<dbReference type="InterPro" id="IPR036837">
    <property type="entry name" value="Cation_efflux_CTD_sf"/>
</dbReference>
<dbReference type="GO" id="GO:0015341">
    <property type="term" value="F:zinc efflux antiporter activity"/>
    <property type="evidence" value="ECO:0007669"/>
    <property type="project" value="TreeGrafter"/>
</dbReference>
<keyword evidence="19" id="KW-1185">Reference proteome</keyword>
<comment type="similarity">
    <text evidence="2">Belongs to the cation diffusion facilitator (CDF) transporter (TC 2.A.4) family. FieF subfamily.</text>
</comment>
<dbReference type="PANTHER" id="PTHR43840">
    <property type="entry name" value="MITOCHONDRIAL METAL TRANSPORTER 1-RELATED"/>
    <property type="match status" value="1"/>
</dbReference>
<dbReference type="EMBL" id="QENU01000006">
    <property type="protein sequence ID" value="PVX39220.1"/>
    <property type="molecule type" value="Genomic_DNA"/>
</dbReference>
<dbReference type="NCBIfam" id="TIGR01297">
    <property type="entry name" value="CDF"/>
    <property type="match status" value="1"/>
</dbReference>
<evidence type="ECO:0000256" key="13">
    <source>
        <dbReference type="ARBA" id="ARBA00062926"/>
    </source>
</evidence>
<dbReference type="InterPro" id="IPR050291">
    <property type="entry name" value="CDF_Transporter"/>
</dbReference>
<dbReference type="GO" id="GO:0015093">
    <property type="term" value="F:ferrous iron transmembrane transporter activity"/>
    <property type="evidence" value="ECO:0007669"/>
    <property type="project" value="TreeGrafter"/>
</dbReference>
<evidence type="ECO:0000256" key="6">
    <source>
        <dbReference type="ARBA" id="ARBA00022692"/>
    </source>
</evidence>
<comment type="catalytic activity">
    <reaction evidence="10">
        <text>Fe(2+)(in) + H(+)(out) = Fe(2+)(out) + H(+)(in)</text>
        <dbReference type="Rhea" id="RHEA:29439"/>
        <dbReference type="ChEBI" id="CHEBI:15378"/>
        <dbReference type="ChEBI" id="CHEBI:29033"/>
    </reaction>
</comment>
<dbReference type="SUPFAM" id="SSF160240">
    <property type="entry name" value="Cation efflux protein cytoplasmic domain-like"/>
    <property type="match status" value="1"/>
</dbReference>
<evidence type="ECO:0000256" key="14">
    <source>
        <dbReference type="ARBA" id="ARBA00072262"/>
    </source>
</evidence>
<dbReference type="GO" id="GO:0005886">
    <property type="term" value="C:plasma membrane"/>
    <property type="evidence" value="ECO:0007669"/>
    <property type="project" value="UniProtKB-SubCell"/>
</dbReference>
<dbReference type="InterPro" id="IPR002524">
    <property type="entry name" value="Cation_efflux"/>
</dbReference>
<evidence type="ECO:0000313" key="18">
    <source>
        <dbReference type="EMBL" id="PVX39220.1"/>
    </source>
</evidence>
<keyword evidence="7" id="KW-0862">Zinc</keyword>
<evidence type="ECO:0000259" key="16">
    <source>
        <dbReference type="Pfam" id="PF01545"/>
    </source>
</evidence>
<evidence type="ECO:0000256" key="1">
    <source>
        <dbReference type="ARBA" id="ARBA00004651"/>
    </source>
</evidence>
<keyword evidence="5" id="KW-0408">Iron</keyword>
<dbReference type="InterPro" id="IPR027469">
    <property type="entry name" value="Cation_efflux_TMD_sf"/>
</dbReference>
<keyword evidence="5" id="KW-0410">Iron transport</keyword>
<evidence type="ECO:0000256" key="5">
    <source>
        <dbReference type="ARBA" id="ARBA00022496"/>
    </source>
</evidence>
<dbReference type="PANTHER" id="PTHR43840:SF41">
    <property type="entry name" value="CATION-EFFLUX PUMP FIEF"/>
    <property type="match status" value="1"/>
</dbReference>
<evidence type="ECO:0000256" key="15">
    <source>
        <dbReference type="SAM" id="Phobius"/>
    </source>
</evidence>
<protein>
    <recommendedName>
        <fullName evidence="14">Cation-efflux pump FieF</fullName>
    </recommendedName>
</protein>
<keyword evidence="6 15" id="KW-0812">Transmembrane</keyword>
<organism evidence="18 19">
    <name type="scientific">Alitibacter langaaensis DSM 22999</name>
    <dbReference type="NCBI Taxonomy" id="1122935"/>
    <lineage>
        <taxon>Bacteria</taxon>
        <taxon>Pseudomonadati</taxon>
        <taxon>Pseudomonadota</taxon>
        <taxon>Gammaproteobacteria</taxon>
        <taxon>Pasteurellales</taxon>
        <taxon>Pasteurellaceae</taxon>
        <taxon>Alitibacter</taxon>
    </lineage>
</organism>
<evidence type="ECO:0000256" key="7">
    <source>
        <dbReference type="ARBA" id="ARBA00022906"/>
    </source>
</evidence>
<evidence type="ECO:0000256" key="4">
    <source>
        <dbReference type="ARBA" id="ARBA00022475"/>
    </source>
</evidence>
<dbReference type="Proteomes" id="UP000245909">
    <property type="component" value="Unassembled WGS sequence"/>
</dbReference>
<evidence type="ECO:0000256" key="12">
    <source>
        <dbReference type="ARBA" id="ARBA00050984"/>
    </source>
</evidence>
<gene>
    <name evidence="18" type="ORF">C8D76_10642</name>
</gene>
<comment type="catalytic activity">
    <reaction evidence="12">
        <text>Cd(2+)(in) + H(+)(out) = Cd(2+)(out) + H(+)(in)</text>
        <dbReference type="Rhea" id="RHEA:28739"/>
        <dbReference type="ChEBI" id="CHEBI:15378"/>
        <dbReference type="ChEBI" id="CHEBI:48775"/>
    </reaction>
</comment>
<keyword evidence="3" id="KW-0813">Transport</keyword>
<feature type="transmembrane region" description="Helical" evidence="15">
    <location>
        <begin position="81"/>
        <end position="102"/>
    </location>
</feature>
<keyword evidence="9 15" id="KW-0472">Membrane</keyword>
<feature type="domain" description="Cation efflux protein cytoplasmic" evidence="17">
    <location>
        <begin position="210"/>
        <end position="287"/>
    </location>
</feature>
<dbReference type="FunFam" id="3.30.70.1350:FF:000002">
    <property type="entry name" value="Ferrous-iron efflux pump FieF"/>
    <property type="match status" value="1"/>
</dbReference>
<dbReference type="OrthoDB" id="9806522at2"/>
<evidence type="ECO:0000256" key="8">
    <source>
        <dbReference type="ARBA" id="ARBA00022989"/>
    </source>
</evidence>